<keyword evidence="2" id="KW-1185">Reference proteome</keyword>
<protein>
    <submittedName>
        <fullName evidence="1">Putative Transposon TX1</fullName>
    </submittedName>
</protein>
<sequence length="197" mass="22540">MEYGLKSEFQNVKRGKVFEIGGTVLVGRDQRGSLELNCWETVKMDLFGIDANLFGKFFVQDCGKGIVSKVKGDSQNGGERHTMCFYQRLIHLVKKGGSRGYLIFKLDFSKPYDCVRWDFLELVLFKMRFSVKWRGWMMECISTARVAVIINGSMTNKFKLHREVLHLALDKAVELGIIEGFQNVIPDMIFFSSIICG</sequence>
<evidence type="ECO:0000313" key="2">
    <source>
        <dbReference type="Proteomes" id="UP000325315"/>
    </source>
</evidence>
<organism evidence="1 2">
    <name type="scientific">Gossypium australe</name>
    <dbReference type="NCBI Taxonomy" id="47621"/>
    <lineage>
        <taxon>Eukaryota</taxon>
        <taxon>Viridiplantae</taxon>
        <taxon>Streptophyta</taxon>
        <taxon>Embryophyta</taxon>
        <taxon>Tracheophyta</taxon>
        <taxon>Spermatophyta</taxon>
        <taxon>Magnoliopsida</taxon>
        <taxon>eudicotyledons</taxon>
        <taxon>Gunneridae</taxon>
        <taxon>Pentapetalae</taxon>
        <taxon>rosids</taxon>
        <taxon>malvids</taxon>
        <taxon>Malvales</taxon>
        <taxon>Malvaceae</taxon>
        <taxon>Malvoideae</taxon>
        <taxon>Gossypium</taxon>
    </lineage>
</organism>
<dbReference type="AlphaFoldDB" id="A0A5B6WXC4"/>
<dbReference type="Proteomes" id="UP000325315">
    <property type="component" value="Unassembled WGS sequence"/>
</dbReference>
<gene>
    <name evidence="1" type="ORF">EPI10_007525</name>
</gene>
<evidence type="ECO:0000313" key="1">
    <source>
        <dbReference type="EMBL" id="KAA3485562.1"/>
    </source>
</evidence>
<dbReference type="EMBL" id="SMMG02000002">
    <property type="protein sequence ID" value="KAA3485562.1"/>
    <property type="molecule type" value="Genomic_DNA"/>
</dbReference>
<reference evidence="2" key="1">
    <citation type="journal article" date="2019" name="Plant Biotechnol. J.">
        <title>Genome sequencing of the Australian wild diploid species Gossypium australe highlights disease resistance and delayed gland morphogenesis.</title>
        <authorList>
            <person name="Cai Y."/>
            <person name="Cai X."/>
            <person name="Wang Q."/>
            <person name="Wang P."/>
            <person name="Zhang Y."/>
            <person name="Cai C."/>
            <person name="Xu Y."/>
            <person name="Wang K."/>
            <person name="Zhou Z."/>
            <person name="Wang C."/>
            <person name="Geng S."/>
            <person name="Li B."/>
            <person name="Dong Q."/>
            <person name="Hou Y."/>
            <person name="Wang H."/>
            <person name="Ai P."/>
            <person name="Liu Z."/>
            <person name="Yi F."/>
            <person name="Sun M."/>
            <person name="An G."/>
            <person name="Cheng J."/>
            <person name="Zhang Y."/>
            <person name="Shi Q."/>
            <person name="Xie Y."/>
            <person name="Shi X."/>
            <person name="Chang Y."/>
            <person name="Huang F."/>
            <person name="Chen Y."/>
            <person name="Hong S."/>
            <person name="Mi L."/>
            <person name="Sun Q."/>
            <person name="Zhang L."/>
            <person name="Zhou B."/>
            <person name="Peng R."/>
            <person name="Zhang X."/>
            <person name="Liu F."/>
        </authorList>
    </citation>
    <scope>NUCLEOTIDE SEQUENCE [LARGE SCALE GENOMIC DNA]</scope>
    <source>
        <strain evidence="2">cv. PA1801</strain>
    </source>
</reference>
<accession>A0A5B6WXC4</accession>
<name>A0A5B6WXC4_9ROSI</name>
<proteinExistence type="predicted"/>
<comment type="caution">
    <text evidence="1">The sequence shown here is derived from an EMBL/GenBank/DDBJ whole genome shotgun (WGS) entry which is preliminary data.</text>
</comment>
<dbReference type="OrthoDB" id="1934719at2759"/>